<protein>
    <recommendedName>
        <fullName evidence="3">OMP1 protein</fullName>
    </recommendedName>
</protein>
<organism evidence="1 2">
    <name type="scientific">Prochlorococcus phage P-SSM2</name>
    <dbReference type="NCBI Taxonomy" id="268746"/>
    <lineage>
        <taxon>Viruses</taxon>
        <taxon>Duplodnaviria</taxon>
        <taxon>Heunggongvirae</taxon>
        <taxon>Uroviricota</taxon>
        <taxon>Caudoviricetes</taxon>
        <taxon>Pantevenvirales</taxon>
        <taxon>Kyanoviridae</taxon>
        <taxon>Salacisavirus</taxon>
        <taxon>Salacisavirus pssm2</taxon>
    </lineage>
</organism>
<dbReference type="Proteomes" id="UP000013923">
    <property type="component" value="Genome"/>
</dbReference>
<evidence type="ECO:0000313" key="1">
    <source>
        <dbReference type="EMBL" id="ACY76121.1"/>
    </source>
</evidence>
<evidence type="ECO:0000313" key="2">
    <source>
        <dbReference type="Proteomes" id="UP000013923"/>
    </source>
</evidence>
<sequence>MLLMTGAVVAPSAKADMTSRMTSSVQLTVNAAATQMQRIGSSFSITGNNVDTTDGTTANTISAGTIASGVYSPGTIAATQDDPGESFSFTQAFTQADAIDTTGPDIGDVSAYGDQLSTAAGSAGSLAGTVTSQGALTVTAGGAGTSATGQFVTELTIN</sequence>
<dbReference type="InterPro" id="IPR046285">
    <property type="entry name" value="DUF6322"/>
</dbReference>
<accession>D1LW62</accession>
<name>D1LW62_BPPRM</name>
<dbReference type="EMBL" id="GU071092">
    <property type="protein sequence ID" value="ACY76121.1"/>
    <property type="molecule type" value="Genomic_DNA"/>
</dbReference>
<gene>
    <name evidence="1" type="ORF">PCMG_00245</name>
</gene>
<organismHost>
    <name type="scientific">Prochlorococcus</name>
    <dbReference type="NCBI Taxonomy" id="1218"/>
</organismHost>
<evidence type="ECO:0008006" key="3">
    <source>
        <dbReference type="Google" id="ProtNLM"/>
    </source>
</evidence>
<dbReference type="Pfam" id="PF19847">
    <property type="entry name" value="DUF6322"/>
    <property type="match status" value="1"/>
</dbReference>
<reference evidence="1 2" key="1">
    <citation type="submission" date="2009-10" db="EMBL/GenBank/DDBJ databases">
        <title>The Genome Sequence of Prochlorococcus phage P-SSM2.</title>
        <authorList>
            <consortium name="The Broad Institute Genome Sequencing Platform"/>
            <person name="Henn M.R."/>
            <person name="Sullivan M.S."/>
            <person name="Osburne M.S."/>
            <person name="Levin J."/>
            <person name="Malboeuf C."/>
            <person name="Casali M."/>
            <person name="Russ C."/>
            <person name="Lennon N."/>
            <person name="Chapman S.B."/>
            <person name="Erlich R."/>
            <person name="Young S.K."/>
            <person name="Koehrsen M."/>
            <person name="Yandava C."/>
            <person name="Zeng Q."/>
            <person name="Alvarado L."/>
            <person name="Anderson S."/>
            <person name="Berlin A."/>
            <person name="Borenstein D."/>
            <person name="Chen Z."/>
            <person name="Engels R."/>
            <person name="Freedman E."/>
            <person name="Gellesch M."/>
            <person name="Goldberg J."/>
            <person name="Green L."/>
            <person name="Griggs A."/>
            <person name="Gujja S."/>
            <person name="Heilman E.R."/>
            <person name="Heiman D."/>
            <person name="Hepburn T."/>
            <person name="Howarth C."/>
            <person name="Jen D."/>
            <person name="Larson L."/>
            <person name="Lewis B."/>
            <person name="Mehta T."/>
            <person name="Park D."/>
            <person name="Pearson M."/>
            <person name="Richards J."/>
            <person name="Rizzolo K."/>
            <person name="Roberts A."/>
            <person name="Ryan E."/>
            <person name="Saif S."/>
            <person name="Shea T."/>
            <person name="Shenoy N."/>
            <person name="Sisk P."/>
            <person name="Stolte C."/>
            <person name="Sykes S."/>
            <person name="Walk T."/>
            <person name="White J."/>
            <person name="Yu Q."/>
            <person name="Coleman M.L."/>
            <person name="Huang K.H."/>
            <person name="Weigele P.R."/>
            <person name="DeFrancesco A.S."/>
            <person name="Kern S.E."/>
            <person name="Thompson L.R."/>
            <person name="Fu R."/>
            <person name="Hombeck B."/>
            <person name="Chisholm S.W."/>
            <person name="Haas B."/>
            <person name="Nusbaum C."/>
            <person name="Birren B."/>
        </authorList>
    </citation>
    <scope>NUCLEOTIDE SEQUENCE [LARGE SCALE GENOMIC DNA]</scope>
    <source>
        <strain evidence="1">P-SSM2</strain>
    </source>
</reference>
<proteinExistence type="predicted"/>